<dbReference type="GO" id="GO:0050300">
    <property type="term" value="F:aminoglycoside 6-kinase activity"/>
    <property type="evidence" value="ECO:0007669"/>
    <property type="project" value="UniProtKB-EC"/>
</dbReference>
<organism evidence="1 2">
    <name type="scientific">Nocardioides thalensis</name>
    <dbReference type="NCBI Taxonomy" id="1914755"/>
    <lineage>
        <taxon>Bacteria</taxon>
        <taxon>Bacillati</taxon>
        <taxon>Actinomycetota</taxon>
        <taxon>Actinomycetes</taxon>
        <taxon>Propionibacteriales</taxon>
        <taxon>Nocardioidaceae</taxon>
        <taxon>Nocardioides</taxon>
    </lineage>
</organism>
<proteinExistence type="predicted"/>
<protein>
    <submittedName>
        <fullName evidence="1">Streptomycin 6-kinase</fullName>
        <ecNumber evidence="1">2.7.1.72</ecNumber>
    </submittedName>
</protein>
<evidence type="ECO:0000313" key="2">
    <source>
        <dbReference type="Proteomes" id="UP000530424"/>
    </source>
</evidence>
<accession>A0A853C2S1</accession>
<dbReference type="EMBL" id="JACCFP010000001">
    <property type="protein sequence ID" value="NYJ00878.1"/>
    <property type="molecule type" value="Genomic_DNA"/>
</dbReference>
<dbReference type="AlphaFoldDB" id="A0A853C2S1"/>
<reference evidence="1 2" key="1">
    <citation type="submission" date="2020-07" db="EMBL/GenBank/DDBJ databases">
        <title>Sequencing the genomes of 1000 actinobacteria strains.</title>
        <authorList>
            <person name="Klenk H.-P."/>
        </authorList>
    </citation>
    <scope>NUCLEOTIDE SEQUENCE [LARGE SCALE GENOMIC DNA]</scope>
    <source>
        <strain evidence="1 2">DSM 103833</strain>
    </source>
</reference>
<dbReference type="RefSeq" id="WP_179667413.1">
    <property type="nucleotide sequence ID" value="NZ_JACCFP010000001.1"/>
</dbReference>
<dbReference type="EC" id="2.7.1.72" evidence="1"/>
<keyword evidence="1" id="KW-0418">Kinase</keyword>
<dbReference type="InterPro" id="IPR011009">
    <property type="entry name" value="Kinase-like_dom_sf"/>
</dbReference>
<dbReference type="SUPFAM" id="SSF56112">
    <property type="entry name" value="Protein kinase-like (PK-like)"/>
    <property type="match status" value="1"/>
</dbReference>
<sequence length="311" mass="34755">MLPGPIPPALDAQRRLGPEWIDWLDRLPALATAVADEWGLEFEGPLWHGFCSLVAPVRGEDGDAVLKIGLPDDESEHEHLALRRWQGRGAVRLLRADPSRRATLLERLDTTDLSDHWDEEACEIVAGLYGDLHVPPMPQLREQASYVARWAEALAADAREVPVPRRLVDQAVSLARDLCQEPATAVIHADLHYENVLLAERDGAPAWVAIDPKPTNGDPHYEPAPMLLNRFDELGAAGSFDSVRDQLRRRFHVLVDGAALDEPRARDWVVVRAVLDAHWAFEDARRAGRALDKEEREHVTRCITVAKAVQD</sequence>
<evidence type="ECO:0000313" key="1">
    <source>
        <dbReference type="EMBL" id="NYJ00878.1"/>
    </source>
</evidence>
<name>A0A853C2S1_9ACTN</name>
<dbReference type="GO" id="GO:0019748">
    <property type="term" value="P:secondary metabolic process"/>
    <property type="evidence" value="ECO:0007669"/>
    <property type="project" value="InterPro"/>
</dbReference>
<comment type="caution">
    <text evidence="1">The sequence shown here is derived from an EMBL/GenBank/DDBJ whole genome shotgun (WGS) entry which is preliminary data.</text>
</comment>
<dbReference type="Proteomes" id="UP000530424">
    <property type="component" value="Unassembled WGS sequence"/>
</dbReference>
<keyword evidence="2" id="KW-1185">Reference proteome</keyword>
<keyword evidence="1" id="KW-0808">Transferase</keyword>
<dbReference type="Pfam" id="PF04655">
    <property type="entry name" value="APH_6_hur"/>
    <property type="match status" value="1"/>
</dbReference>
<gene>
    <name evidence="1" type="ORF">HNR19_001576</name>
</gene>
<dbReference type="InterPro" id="IPR006748">
    <property type="entry name" value="NH2Glyco/OHUrea_AB-resist_kin"/>
</dbReference>